<feature type="compositionally biased region" description="Pro residues" evidence="1">
    <location>
        <begin position="120"/>
        <end position="133"/>
    </location>
</feature>
<accession>A0AAD6ZY36</accession>
<dbReference type="InterPro" id="IPR008984">
    <property type="entry name" value="SMAD_FHA_dom_sf"/>
</dbReference>
<name>A0AAD6ZY36_9AGAR</name>
<proteinExistence type="predicted"/>
<reference evidence="3" key="1">
    <citation type="submission" date="2023-03" db="EMBL/GenBank/DDBJ databases">
        <title>Massive genome expansion in bonnet fungi (Mycena s.s.) driven by repeated elements and novel gene families across ecological guilds.</title>
        <authorList>
            <consortium name="Lawrence Berkeley National Laboratory"/>
            <person name="Harder C.B."/>
            <person name="Miyauchi S."/>
            <person name="Viragh M."/>
            <person name="Kuo A."/>
            <person name="Thoen E."/>
            <person name="Andreopoulos B."/>
            <person name="Lu D."/>
            <person name="Skrede I."/>
            <person name="Drula E."/>
            <person name="Henrissat B."/>
            <person name="Morin E."/>
            <person name="Kohler A."/>
            <person name="Barry K."/>
            <person name="LaButti K."/>
            <person name="Morin E."/>
            <person name="Salamov A."/>
            <person name="Lipzen A."/>
            <person name="Mereny Z."/>
            <person name="Hegedus B."/>
            <person name="Baldrian P."/>
            <person name="Stursova M."/>
            <person name="Weitz H."/>
            <person name="Taylor A."/>
            <person name="Grigoriev I.V."/>
            <person name="Nagy L.G."/>
            <person name="Martin F."/>
            <person name="Kauserud H."/>
        </authorList>
    </citation>
    <scope>NUCLEOTIDE SEQUENCE</scope>
    <source>
        <strain evidence="3">CBHHK002</strain>
    </source>
</reference>
<organism evidence="3 4">
    <name type="scientific">Mycena albidolilacea</name>
    <dbReference type="NCBI Taxonomy" id="1033008"/>
    <lineage>
        <taxon>Eukaryota</taxon>
        <taxon>Fungi</taxon>
        <taxon>Dikarya</taxon>
        <taxon>Basidiomycota</taxon>
        <taxon>Agaricomycotina</taxon>
        <taxon>Agaricomycetes</taxon>
        <taxon>Agaricomycetidae</taxon>
        <taxon>Agaricales</taxon>
        <taxon>Marasmiineae</taxon>
        <taxon>Mycenaceae</taxon>
        <taxon>Mycena</taxon>
    </lineage>
</organism>
<feature type="compositionally biased region" description="Low complexity" evidence="1">
    <location>
        <begin position="134"/>
        <end position="144"/>
    </location>
</feature>
<evidence type="ECO:0000259" key="2">
    <source>
        <dbReference type="PROSITE" id="PS50006"/>
    </source>
</evidence>
<dbReference type="EMBL" id="JARIHO010000022">
    <property type="protein sequence ID" value="KAJ7343910.1"/>
    <property type="molecule type" value="Genomic_DNA"/>
</dbReference>
<dbReference type="Proteomes" id="UP001218218">
    <property type="component" value="Unassembled WGS sequence"/>
</dbReference>
<dbReference type="SMART" id="SM00240">
    <property type="entry name" value="FHA"/>
    <property type="match status" value="1"/>
</dbReference>
<feature type="compositionally biased region" description="Polar residues" evidence="1">
    <location>
        <begin position="84"/>
        <end position="94"/>
    </location>
</feature>
<evidence type="ECO:0000256" key="1">
    <source>
        <dbReference type="SAM" id="MobiDB-lite"/>
    </source>
</evidence>
<feature type="region of interest" description="Disordered" evidence="1">
    <location>
        <begin position="110"/>
        <end position="162"/>
    </location>
</feature>
<evidence type="ECO:0000313" key="3">
    <source>
        <dbReference type="EMBL" id="KAJ7343910.1"/>
    </source>
</evidence>
<sequence>MESGGNDSPPLRSTILGSFLGRGRPRNSSQSHIDVQHHLQLQIPRELSPSPPTASNAPASPAVPMHANNNSYNRRRNGPPPVSGQGQLPSTSPAQGGLSLGHMLRRRRSAGNVNGNGAVPPTPVQAQPVPPTPQAQAHSRAATAPIPPAPAPAAATAATGAAGGTHRIRLVPHLDSRRSLRFDPIARDLKPGEPALRIGRFTDRSGLGLAAVNALSTNKIAFKSKVVSRAHAEVWIEDASGGGGGGVRFLIRDTKSSSGTFLNHVRLSPANAESRPHPLKDGDILQLGVDYQGGAEDIYKSVKIRIEIGREWQSAANAFKCLRAGYMDVDGDAIAFYYSFCARHASCLRVPTYTYCDETSGAQIVPELGVLYRIVSLSVAVSARASARVCILSLSRGTSANGDERPVRIRGLAAFASRIVLCRRRSVCRCSPYAYKPAAGRRWAAAFRPTPASRACTSAGLGLGRARPGCFRHSFESGLRASSVLNHSFLPSHFFVLVSFSALCCSFSLPSSPLHVPLPFLSFFLFRFRGEISPHGLLRGAWGRLLVVHLALGFSWSSEPWRYGVAKLPNDEPGQNRLCYPRLILHIGLGSWRAAGGSGNHPSSGLCFATPRRMNIARRLPISQFDRLREPESGS</sequence>
<dbReference type="InterPro" id="IPR000253">
    <property type="entry name" value="FHA_dom"/>
</dbReference>
<dbReference type="AlphaFoldDB" id="A0AAD6ZY36"/>
<evidence type="ECO:0000313" key="4">
    <source>
        <dbReference type="Proteomes" id="UP001218218"/>
    </source>
</evidence>
<gene>
    <name evidence="3" type="ORF">DFH08DRAFT_962057</name>
</gene>
<feature type="compositionally biased region" description="Low complexity" evidence="1">
    <location>
        <begin position="53"/>
        <end position="64"/>
    </location>
</feature>
<dbReference type="PANTHER" id="PTHR15715:SF37">
    <property type="entry name" value="LD47843P"/>
    <property type="match status" value="1"/>
</dbReference>
<dbReference type="PANTHER" id="PTHR15715">
    <property type="entry name" value="CENTROSOMAL PROTEIN OF 170 KDA"/>
    <property type="match status" value="1"/>
</dbReference>
<keyword evidence="4" id="KW-1185">Reference proteome</keyword>
<dbReference type="InterPro" id="IPR051176">
    <property type="entry name" value="Cent_Immune-Sig_Mod"/>
</dbReference>
<feature type="domain" description="FHA" evidence="2">
    <location>
        <begin position="196"/>
        <end position="267"/>
    </location>
</feature>
<dbReference type="Gene3D" id="2.60.200.20">
    <property type="match status" value="1"/>
</dbReference>
<dbReference type="PROSITE" id="PS50006">
    <property type="entry name" value="FHA_DOMAIN"/>
    <property type="match status" value="1"/>
</dbReference>
<protein>
    <recommendedName>
        <fullName evidence="2">FHA domain-containing protein</fullName>
    </recommendedName>
</protein>
<dbReference type="SUPFAM" id="SSF49879">
    <property type="entry name" value="SMAD/FHA domain"/>
    <property type="match status" value="1"/>
</dbReference>
<feature type="region of interest" description="Disordered" evidence="1">
    <location>
        <begin position="1"/>
        <end position="98"/>
    </location>
</feature>
<dbReference type="Pfam" id="PF00498">
    <property type="entry name" value="FHA"/>
    <property type="match status" value="1"/>
</dbReference>
<comment type="caution">
    <text evidence="3">The sequence shown here is derived from an EMBL/GenBank/DDBJ whole genome shotgun (WGS) entry which is preliminary data.</text>
</comment>